<dbReference type="AlphaFoldDB" id="A0A239Y9Q7"/>
<protein>
    <recommendedName>
        <fullName evidence="4">Phd_YefM</fullName>
    </recommendedName>
</protein>
<reference evidence="2 3" key="1">
    <citation type="submission" date="2017-06" db="EMBL/GenBank/DDBJ databases">
        <authorList>
            <consortium name="Pathogen Informatics"/>
        </authorList>
    </citation>
    <scope>NUCLEOTIDE SEQUENCE [LARGE SCALE GENOMIC DNA]</scope>
    <source>
        <strain evidence="2 3">NCTC12018</strain>
    </source>
</reference>
<dbReference type="InterPro" id="IPR036165">
    <property type="entry name" value="YefM-like_sf"/>
</dbReference>
<keyword evidence="3" id="KW-1185">Reference proteome</keyword>
<evidence type="ECO:0000256" key="1">
    <source>
        <dbReference type="ARBA" id="ARBA00009981"/>
    </source>
</evidence>
<evidence type="ECO:0008006" key="4">
    <source>
        <dbReference type="Google" id="ProtNLM"/>
    </source>
</evidence>
<comment type="similarity">
    <text evidence="1">Belongs to the phD/YefM antitoxin family.</text>
</comment>
<dbReference type="EMBL" id="LT906470">
    <property type="protein sequence ID" value="SNV54954.1"/>
    <property type="molecule type" value="Genomic_DNA"/>
</dbReference>
<evidence type="ECO:0000313" key="2">
    <source>
        <dbReference type="EMBL" id="SNV54954.1"/>
    </source>
</evidence>
<name>A0A239Y9Q7_9FIRM</name>
<dbReference type="KEGG" id="vrm:44547418_00126"/>
<accession>A0A239Y9Q7</accession>
<gene>
    <name evidence="2" type="ORF">SAMEA44547418_00126</name>
</gene>
<dbReference type="Proteomes" id="UP000214973">
    <property type="component" value="Chromosome 1"/>
</dbReference>
<dbReference type="RefSeq" id="WP_095064828.1">
    <property type="nucleotide sequence ID" value="NZ_LT906470.1"/>
</dbReference>
<evidence type="ECO:0000313" key="3">
    <source>
        <dbReference type="Proteomes" id="UP000214973"/>
    </source>
</evidence>
<organism evidence="2 3">
    <name type="scientific">Veillonella rodentium</name>
    <dbReference type="NCBI Taxonomy" id="248315"/>
    <lineage>
        <taxon>Bacteria</taxon>
        <taxon>Bacillati</taxon>
        <taxon>Bacillota</taxon>
        <taxon>Negativicutes</taxon>
        <taxon>Veillonellales</taxon>
        <taxon>Veillonellaceae</taxon>
        <taxon>Veillonella</taxon>
    </lineage>
</organism>
<sequence length="93" mass="10409">MGILRETIRPSSDLRNKYPEISKSLQLKNEAAIITVNGRGDTVSLGYNTYNMLKSKIELLSSLVEGQNDIIQGRTTTLDETFNSIDKMLEQMG</sequence>
<dbReference type="SUPFAM" id="SSF143120">
    <property type="entry name" value="YefM-like"/>
    <property type="match status" value="1"/>
</dbReference>
<proteinExistence type="inferred from homology"/>